<protein>
    <submittedName>
        <fullName evidence="1">Uncharacterized protein</fullName>
    </submittedName>
</protein>
<proteinExistence type="predicted"/>
<name>J9D8M6_9ZZZZ</name>
<evidence type="ECO:0000313" key="1">
    <source>
        <dbReference type="EMBL" id="EJX09156.1"/>
    </source>
</evidence>
<comment type="caution">
    <text evidence="1">The sequence shown here is derived from an EMBL/GenBank/DDBJ whole genome shotgun (WGS) entry which is preliminary data.</text>
</comment>
<accession>J9D8M6</accession>
<gene>
    <name evidence="1" type="ORF">EVA_02745</name>
</gene>
<sequence length="103" mass="11751">MLRGKNVASVNMKGFKKLLPVSLRLDCLTFLPFLSKHFKLVYNGVIGPVLPIAGDYSYHVSEIQFAVKYSGRLVNHEFFFRIVLSFKHFLSPGQQFLNVFIGI</sequence>
<organism evidence="1">
    <name type="scientific">gut metagenome</name>
    <dbReference type="NCBI Taxonomy" id="749906"/>
    <lineage>
        <taxon>unclassified sequences</taxon>
        <taxon>metagenomes</taxon>
        <taxon>organismal metagenomes</taxon>
    </lineage>
</organism>
<reference evidence="1" key="1">
    <citation type="journal article" date="2012" name="PLoS ONE">
        <title>Gene sets for utilization of primary and secondary nutrition supplies in the distal gut of endangered iberian lynx.</title>
        <authorList>
            <person name="Alcaide M."/>
            <person name="Messina E."/>
            <person name="Richter M."/>
            <person name="Bargiela R."/>
            <person name="Peplies J."/>
            <person name="Huws S.A."/>
            <person name="Newbold C.J."/>
            <person name="Golyshin P.N."/>
            <person name="Simon M.A."/>
            <person name="Lopez G."/>
            <person name="Yakimov M.M."/>
            <person name="Ferrer M."/>
        </authorList>
    </citation>
    <scope>NUCLEOTIDE SEQUENCE</scope>
</reference>
<dbReference type="AlphaFoldDB" id="J9D8M6"/>
<dbReference type="EMBL" id="AMCI01000452">
    <property type="protein sequence ID" value="EJX09156.1"/>
    <property type="molecule type" value="Genomic_DNA"/>
</dbReference>